<reference evidence="2" key="1">
    <citation type="journal article" date="2019" name="Int. J. Syst. Evol. Microbiol.">
        <title>The Global Catalogue of Microorganisms (GCM) 10K type strain sequencing project: providing services to taxonomists for standard genome sequencing and annotation.</title>
        <authorList>
            <consortium name="The Broad Institute Genomics Platform"/>
            <consortium name="The Broad Institute Genome Sequencing Center for Infectious Disease"/>
            <person name="Wu L."/>
            <person name="Ma J."/>
        </authorList>
    </citation>
    <scope>NUCLEOTIDE SEQUENCE [LARGE SCALE GENOMIC DNA]</scope>
    <source>
        <strain evidence="2">CGMCC 1.11013</strain>
    </source>
</reference>
<keyword evidence="2" id="KW-1185">Reference proteome</keyword>
<dbReference type="EMBL" id="BMEG01000004">
    <property type="protein sequence ID" value="GGD73257.1"/>
    <property type="molecule type" value="Genomic_DNA"/>
</dbReference>
<protein>
    <submittedName>
        <fullName evidence="1">Uncharacterized protein</fullName>
    </submittedName>
</protein>
<evidence type="ECO:0000313" key="2">
    <source>
        <dbReference type="Proteomes" id="UP000597138"/>
    </source>
</evidence>
<accession>A0ABQ1RK52</accession>
<dbReference type="Proteomes" id="UP000597138">
    <property type="component" value="Unassembled WGS sequence"/>
</dbReference>
<evidence type="ECO:0000313" key="1">
    <source>
        <dbReference type="EMBL" id="GGD73257.1"/>
    </source>
</evidence>
<organism evidence="1 2">
    <name type="scientific">Caballeronia grimmiae</name>
    <dbReference type="NCBI Taxonomy" id="1071679"/>
    <lineage>
        <taxon>Bacteria</taxon>
        <taxon>Pseudomonadati</taxon>
        <taxon>Pseudomonadota</taxon>
        <taxon>Betaproteobacteria</taxon>
        <taxon>Burkholderiales</taxon>
        <taxon>Burkholderiaceae</taxon>
        <taxon>Caballeronia</taxon>
    </lineage>
</organism>
<proteinExistence type="predicted"/>
<gene>
    <name evidence="1" type="ORF">GCM10010985_29590</name>
</gene>
<name>A0ABQ1RK52_9BURK</name>
<sequence>MICVTREIRFPRDVSDRAALFKDELIHKIGSQDQVIGNPQRAQTASFRASVG</sequence>
<comment type="caution">
    <text evidence="1">The sequence shown here is derived from an EMBL/GenBank/DDBJ whole genome shotgun (WGS) entry which is preliminary data.</text>
</comment>